<accession>E8QX60</accession>
<gene>
    <name evidence="3" type="ordered locus">Isop_0298</name>
</gene>
<feature type="compositionally biased region" description="Polar residues" evidence="1">
    <location>
        <begin position="259"/>
        <end position="268"/>
    </location>
</feature>
<organism evidence="3 4">
    <name type="scientific">Isosphaera pallida (strain ATCC 43644 / DSM 9630 / IS1B)</name>
    <dbReference type="NCBI Taxonomy" id="575540"/>
    <lineage>
        <taxon>Bacteria</taxon>
        <taxon>Pseudomonadati</taxon>
        <taxon>Planctomycetota</taxon>
        <taxon>Planctomycetia</taxon>
        <taxon>Isosphaerales</taxon>
        <taxon>Isosphaeraceae</taxon>
        <taxon>Isosphaera</taxon>
    </lineage>
</organism>
<reference key="1">
    <citation type="submission" date="2010-11" db="EMBL/GenBank/DDBJ databases">
        <title>The complete sequence of chromosome of Isophaera pallida ATCC 43644.</title>
        <authorList>
            <consortium name="US DOE Joint Genome Institute (JGI-PGF)"/>
            <person name="Lucas S."/>
            <person name="Copeland A."/>
            <person name="Lapidus A."/>
            <person name="Bruce D."/>
            <person name="Goodwin L."/>
            <person name="Pitluck S."/>
            <person name="Kyrpides N."/>
            <person name="Mavromatis K."/>
            <person name="Pagani I."/>
            <person name="Ivanova N."/>
            <person name="Saunders E."/>
            <person name="Brettin T."/>
            <person name="Detter J.C."/>
            <person name="Han C."/>
            <person name="Tapia R."/>
            <person name="Land M."/>
            <person name="Hauser L."/>
            <person name="Markowitz V."/>
            <person name="Cheng J.-F."/>
            <person name="Hugenholtz P."/>
            <person name="Woyke T."/>
            <person name="Wu D."/>
            <person name="Eisen J.A."/>
        </authorList>
    </citation>
    <scope>NUCLEOTIDE SEQUENCE</scope>
    <source>
        <strain>ATCC 43644</strain>
    </source>
</reference>
<evidence type="ECO:0000256" key="2">
    <source>
        <dbReference type="SAM" id="SignalP"/>
    </source>
</evidence>
<dbReference type="EMBL" id="CP002353">
    <property type="protein sequence ID" value="ADV60893.1"/>
    <property type="molecule type" value="Genomic_DNA"/>
</dbReference>
<sequence length="268" mass="28854">MRCLTQGVVVMLLVAATAGSVAAQPSDNDSNSKPTASPQQVVGYWSFKITAEGRTFEPTLTLKTDAKGNLKGVYRDADVEETPTDTIHWDGSRLTFSLTVTLQGDKVDLAFQGQVVNDRFVGDVQYKAQDASGIAEVIGTRKAPDASPERVVGVWDLELSAEGQVFKPTVEIKVGDDNKLTGIYRSTGIKDTPIKTIEWDGITLTLKLAVVIQDLDVAIVYQGNVTDDRIEGEVEYDAGPAFGTVTFKGSRRGNVPATPETTSDSRVP</sequence>
<dbReference type="Proteomes" id="UP000008631">
    <property type="component" value="Chromosome"/>
</dbReference>
<keyword evidence="4" id="KW-1185">Reference proteome</keyword>
<evidence type="ECO:0000313" key="3">
    <source>
        <dbReference type="EMBL" id="ADV60893.1"/>
    </source>
</evidence>
<feature type="chain" id="PRO_5003229844" evidence="2">
    <location>
        <begin position="24"/>
        <end position="268"/>
    </location>
</feature>
<proteinExistence type="predicted"/>
<name>E8QX60_ISOPI</name>
<reference evidence="3 4" key="2">
    <citation type="journal article" date="2011" name="Stand. Genomic Sci.">
        <title>Complete genome sequence of Isosphaera pallida type strain (IS1B).</title>
        <authorList>
            <consortium name="US DOE Joint Genome Institute (JGI-PGF)"/>
            <person name="Goker M."/>
            <person name="Cleland D."/>
            <person name="Saunders E."/>
            <person name="Lapidus A."/>
            <person name="Nolan M."/>
            <person name="Lucas S."/>
            <person name="Hammon N."/>
            <person name="Deshpande S."/>
            <person name="Cheng J.F."/>
            <person name="Tapia R."/>
            <person name="Han C."/>
            <person name="Goodwin L."/>
            <person name="Pitluck S."/>
            <person name="Liolios K."/>
            <person name="Pagani I."/>
            <person name="Ivanova N."/>
            <person name="Mavromatis K."/>
            <person name="Pati A."/>
            <person name="Chen A."/>
            <person name="Palaniappan K."/>
            <person name="Land M."/>
            <person name="Hauser L."/>
            <person name="Chang Y.J."/>
            <person name="Jeffries C.D."/>
            <person name="Detter J.C."/>
            <person name="Beck B."/>
            <person name="Woyke T."/>
            <person name="Bristow J."/>
            <person name="Eisen J.A."/>
            <person name="Markowitz V."/>
            <person name="Hugenholtz P."/>
            <person name="Kyrpides N.C."/>
            <person name="Klenk H.P."/>
        </authorList>
    </citation>
    <scope>NUCLEOTIDE SEQUENCE [LARGE SCALE GENOMIC DNA]</scope>
    <source>
        <strain evidence="4">ATCC 43644 / DSM 9630 / IS1B</strain>
    </source>
</reference>
<feature type="region of interest" description="Disordered" evidence="1">
    <location>
        <begin position="249"/>
        <end position="268"/>
    </location>
</feature>
<protein>
    <submittedName>
        <fullName evidence="3">Uncharacterized protein</fullName>
    </submittedName>
</protein>
<dbReference type="InParanoid" id="E8QX60"/>
<evidence type="ECO:0000256" key="1">
    <source>
        <dbReference type="SAM" id="MobiDB-lite"/>
    </source>
</evidence>
<dbReference type="RefSeq" id="WP_013563182.1">
    <property type="nucleotide sequence ID" value="NC_014962.1"/>
</dbReference>
<feature type="signal peptide" evidence="2">
    <location>
        <begin position="1"/>
        <end position="23"/>
    </location>
</feature>
<evidence type="ECO:0000313" key="4">
    <source>
        <dbReference type="Proteomes" id="UP000008631"/>
    </source>
</evidence>
<keyword evidence="2" id="KW-0732">Signal</keyword>
<dbReference type="KEGG" id="ipa:Isop_0298"/>
<dbReference type="AlphaFoldDB" id="E8QX60"/>
<dbReference type="HOGENOM" id="CLU_1037375_0_0_0"/>